<dbReference type="InterPro" id="IPR001608">
    <property type="entry name" value="Ala_racemase_N"/>
</dbReference>
<dbReference type="Gene3D" id="3.20.20.10">
    <property type="entry name" value="Alanine racemase"/>
    <property type="match status" value="1"/>
</dbReference>
<evidence type="ECO:0000259" key="6">
    <source>
        <dbReference type="SMART" id="SM01005"/>
    </source>
</evidence>
<feature type="domain" description="Alanine racemase C-terminal" evidence="6">
    <location>
        <begin position="245"/>
        <end position="363"/>
    </location>
</feature>
<comment type="caution">
    <text evidence="7">The sequence shown here is derived from an EMBL/GenBank/DDBJ whole genome shotgun (WGS) entry which is preliminary data.</text>
</comment>
<dbReference type="InterPro" id="IPR009006">
    <property type="entry name" value="Ala_racemase/Decarboxylase_C"/>
</dbReference>
<evidence type="ECO:0000256" key="3">
    <source>
        <dbReference type="ARBA" id="ARBA00013089"/>
    </source>
</evidence>
<dbReference type="Pfam" id="PF00842">
    <property type="entry name" value="Ala_racemase_C"/>
    <property type="match status" value="1"/>
</dbReference>
<accession>A0ABU2ZG22</accession>
<dbReference type="PRINTS" id="PR00992">
    <property type="entry name" value="ALARACEMASE"/>
</dbReference>
<dbReference type="CDD" id="cd00430">
    <property type="entry name" value="PLPDE_III_AR"/>
    <property type="match status" value="1"/>
</dbReference>
<dbReference type="InterPro" id="IPR011079">
    <property type="entry name" value="Ala_racemase_C"/>
</dbReference>
<evidence type="ECO:0000256" key="5">
    <source>
        <dbReference type="ARBA" id="ARBA00023235"/>
    </source>
</evidence>
<dbReference type="EMBL" id="JAVRHS010000002">
    <property type="protein sequence ID" value="MDT0575533.1"/>
    <property type="molecule type" value="Genomic_DNA"/>
</dbReference>
<comment type="cofactor">
    <cofactor evidence="2">
        <name>pyridoxal 5'-phosphate</name>
        <dbReference type="ChEBI" id="CHEBI:597326"/>
    </cofactor>
</comment>
<dbReference type="SUPFAM" id="SSF50621">
    <property type="entry name" value="Alanine racemase C-terminal domain-like"/>
    <property type="match status" value="1"/>
</dbReference>
<dbReference type="NCBIfam" id="TIGR00492">
    <property type="entry name" value="alr"/>
    <property type="match status" value="1"/>
</dbReference>
<dbReference type="SUPFAM" id="SSF51419">
    <property type="entry name" value="PLP-binding barrel"/>
    <property type="match status" value="1"/>
</dbReference>
<dbReference type="RefSeq" id="WP_311340087.1">
    <property type="nucleotide sequence ID" value="NZ_JAVRHS010000002.1"/>
</dbReference>
<dbReference type="PANTHER" id="PTHR30511">
    <property type="entry name" value="ALANINE RACEMASE"/>
    <property type="match status" value="1"/>
</dbReference>
<evidence type="ECO:0000256" key="4">
    <source>
        <dbReference type="ARBA" id="ARBA00022898"/>
    </source>
</evidence>
<organism evidence="7 8">
    <name type="scientific">Croceicoccus esteveae</name>
    <dbReference type="NCBI Taxonomy" id="3075597"/>
    <lineage>
        <taxon>Bacteria</taxon>
        <taxon>Pseudomonadati</taxon>
        <taxon>Pseudomonadota</taxon>
        <taxon>Alphaproteobacteria</taxon>
        <taxon>Sphingomonadales</taxon>
        <taxon>Erythrobacteraceae</taxon>
        <taxon>Croceicoccus</taxon>
    </lineage>
</organism>
<dbReference type="EC" id="5.1.1.1" evidence="3"/>
<dbReference type="Pfam" id="PF01168">
    <property type="entry name" value="Ala_racemase_N"/>
    <property type="match status" value="1"/>
</dbReference>
<dbReference type="InterPro" id="IPR000821">
    <property type="entry name" value="Ala_racemase"/>
</dbReference>
<keyword evidence="5 7" id="KW-0413">Isomerase</keyword>
<keyword evidence="8" id="KW-1185">Reference proteome</keyword>
<sequence length="363" mass="38436">MRGQGAEPEVVDSDVSTGGAVLPPQAARLSFDAAALADNWRALDRMSGKAQAGAAVKANAYGTGVDRVVPTLAKAGCRQFYVAHWREGPAVMAHVPASMISVLHGPANDAETAFALATGLRPVLNSGQQVERWRAAGGGVCDLMVDTGMNRLGLADRDWGDALNTLEIDTLLSHLACADEDNAMNMRQQALFSQAITAIRHRRASLANSAGIALGSCYHHDLTRPGLALYGGVPRSELDGVIRDVVAPQAMILQTRQVPAGATIGYNATFTAPADMRIGIVSIGYADGYLRNWSGRGVFCHEGAVLPVIGRVSMDMVALDLAQAMQLGEGDWVTASYRLPDAARCSGLSQYELLTLLGQRLHC</sequence>
<gene>
    <name evidence="7" type="primary">alr</name>
    <name evidence="7" type="ORF">RM533_04985</name>
</gene>
<dbReference type="Proteomes" id="UP001259803">
    <property type="component" value="Unassembled WGS sequence"/>
</dbReference>
<dbReference type="InterPro" id="IPR029066">
    <property type="entry name" value="PLP-binding_barrel"/>
</dbReference>
<comment type="catalytic activity">
    <reaction evidence="1">
        <text>L-alanine = D-alanine</text>
        <dbReference type="Rhea" id="RHEA:20249"/>
        <dbReference type="ChEBI" id="CHEBI:57416"/>
        <dbReference type="ChEBI" id="CHEBI:57972"/>
        <dbReference type="EC" id="5.1.1.1"/>
    </reaction>
</comment>
<evidence type="ECO:0000256" key="2">
    <source>
        <dbReference type="ARBA" id="ARBA00001933"/>
    </source>
</evidence>
<reference evidence="7 8" key="1">
    <citation type="submission" date="2023-09" db="EMBL/GenBank/DDBJ databases">
        <authorList>
            <person name="Rey-Velasco X."/>
        </authorList>
    </citation>
    <scope>NUCLEOTIDE SEQUENCE [LARGE SCALE GENOMIC DNA]</scope>
    <source>
        <strain evidence="7 8">F390</strain>
    </source>
</reference>
<dbReference type="SMART" id="SM01005">
    <property type="entry name" value="Ala_racemase_C"/>
    <property type="match status" value="1"/>
</dbReference>
<protein>
    <recommendedName>
        <fullName evidence="3">alanine racemase</fullName>
        <ecNumber evidence="3">5.1.1.1</ecNumber>
    </recommendedName>
</protein>
<dbReference type="PANTHER" id="PTHR30511:SF0">
    <property type="entry name" value="ALANINE RACEMASE, CATABOLIC-RELATED"/>
    <property type="match status" value="1"/>
</dbReference>
<evidence type="ECO:0000313" key="8">
    <source>
        <dbReference type="Proteomes" id="UP001259803"/>
    </source>
</evidence>
<evidence type="ECO:0000256" key="1">
    <source>
        <dbReference type="ARBA" id="ARBA00000316"/>
    </source>
</evidence>
<dbReference type="GO" id="GO:0008784">
    <property type="term" value="F:alanine racemase activity"/>
    <property type="evidence" value="ECO:0007669"/>
    <property type="project" value="UniProtKB-EC"/>
</dbReference>
<proteinExistence type="predicted"/>
<dbReference type="Gene3D" id="2.40.37.10">
    <property type="entry name" value="Lyase, Ornithine Decarboxylase, Chain A, domain 1"/>
    <property type="match status" value="1"/>
</dbReference>
<evidence type="ECO:0000313" key="7">
    <source>
        <dbReference type="EMBL" id="MDT0575533.1"/>
    </source>
</evidence>
<keyword evidence="4" id="KW-0663">Pyridoxal phosphate</keyword>
<name>A0ABU2ZG22_9SPHN</name>